<evidence type="ECO:0000256" key="1">
    <source>
        <dbReference type="ARBA" id="ARBA00004571"/>
    </source>
</evidence>
<dbReference type="AlphaFoldDB" id="A0A1H1SWQ8"/>
<organism evidence="14 15">
    <name type="scientific">Winogradskyella sediminis</name>
    <dbReference type="NCBI Taxonomy" id="1382466"/>
    <lineage>
        <taxon>Bacteria</taxon>
        <taxon>Pseudomonadati</taxon>
        <taxon>Bacteroidota</taxon>
        <taxon>Flavobacteriia</taxon>
        <taxon>Flavobacteriales</taxon>
        <taxon>Flavobacteriaceae</taxon>
        <taxon>Winogradskyella</taxon>
    </lineage>
</organism>
<keyword evidence="5" id="KW-0732">Signal</keyword>
<proteinExistence type="inferred from homology"/>
<dbReference type="Proteomes" id="UP000198963">
    <property type="component" value="Chromosome I"/>
</dbReference>
<feature type="domain" description="TonB-dependent receptor-like beta-barrel" evidence="12">
    <location>
        <begin position="340"/>
        <end position="784"/>
    </location>
</feature>
<evidence type="ECO:0000256" key="9">
    <source>
        <dbReference type="ARBA" id="ARBA00023237"/>
    </source>
</evidence>
<evidence type="ECO:0000259" key="12">
    <source>
        <dbReference type="Pfam" id="PF00593"/>
    </source>
</evidence>
<evidence type="ECO:0000256" key="10">
    <source>
        <dbReference type="PROSITE-ProRule" id="PRU01360"/>
    </source>
</evidence>
<dbReference type="InterPro" id="IPR000531">
    <property type="entry name" value="Beta-barrel_TonB"/>
</dbReference>
<dbReference type="STRING" id="1249933.SAMN04489797_1788"/>
<evidence type="ECO:0000256" key="7">
    <source>
        <dbReference type="ARBA" id="ARBA00023136"/>
    </source>
</evidence>
<dbReference type="GO" id="GO:0044718">
    <property type="term" value="P:siderophore transmembrane transport"/>
    <property type="evidence" value="ECO:0007669"/>
    <property type="project" value="TreeGrafter"/>
</dbReference>
<dbReference type="Gene3D" id="2.170.130.10">
    <property type="entry name" value="TonB-dependent receptor, plug domain"/>
    <property type="match status" value="1"/>
</dbReference>
<reference evidence="14 15" key="1">
    <citation type="submission" date="2016-10" db="EMBL/GenBank/DDBJ databases">
        <authorList>
            <person name="Varghese N."/>
            <person name="Submissions S."/>
        </authorList>
    </citation>
    <scope>NUCLEOTIDE SEQUENCE [LARGE SCALE GENOMIC DNA]</scope>
    <source>
        <strain evidence="14 15">RHA_55</strain>
    </source>
</reference>
<dbReference type="PANTHER" id="PTHR30069">
    <property type="entry name" value="TONB-DEPENDENT OUTER MEMBRANE RECEPTOR"/>
    <property type="match status" value="1"/>
</dbReference>
<dbReference type="GO" id="GO:0015344">
    <property type="term" value="F:siderophore uptake transmembrane transporter activity"/>
    <property type="evidence" value="ECO:0007669"/>
    <property type="project" value="TreeGrafter"/>
</dbReference>
<keyword evidence="7 10" id="KW-0472">Membrane</keyword>
<evidence type="ECO:0000313" key="15">
    <source>
        <dbReference type="Proteomes" id="UP000198963"/>
    </source>
</evidence>
<comment type="subcellular location">
    <subcellularLocation>
        <location evidence="1 10">Cell outer membrane</location>
        <topology evidence="1 10">Multi-pass membrane protein</topology>
    </subcellularLocation>
</comment>
<dbReference type="EMBL" id="LT629774">
    <property type="protein sequence ID" value="SDS52425.1"/>
    <property type="molecule type" value="Genomic_DNA"/>
</dbReference>
<keyword evidence="9 10" id="KW-0998">Cell outer membrane</keyword>
<keyword evidence="4 10" id="KW-0812">Transmembrane</keyword>
<keyword evidence="3 10" id="KW-1134">Transmembrane beta strand</keyword>
<evidence type="ECO:0000313" key="14">
    <source>
        <dbReference type="EMBL" id="SDS52425.1"/>
    </source>
</evidence>
<dbReference type="PROSITE" id="PS52016">
    <property type="entry name" value="TONB_DEPENDENT_REC_3"/>
    <property type="match status" value="1"/>
</dbReference>
<comment type="similarity">
    <text evidence="10 11">Belongs to the TonB-dependent receptor family.</text>
</comment>
<evidence type="ECO:0000256" key="11">
    <source>
        <dbReference type="RuleBase" id="RU003357"/>
    </source>
</evidence>
<dbReference type="InterPro" id="IPR039426">
    <property type="entry name" value="TonB-dep_rcpt-like"/>
</dbReference>
<dbReference type="GO" id="GO:0009279">
    <property type="term" value="C:cell outer membrane"/>
    <property type="evidence" value="ECO:0007669"/>
    <property type="project" value="UniProtKB-SubCell"/>
</dbReference>
<dbReference type="SUPFAM" id="SSF56935">
    <property type="entry name" value="Porins"/>
    <property type="match status" value="1"/>
</dbReference>
<evidence type="ECO:0000256" key="8">
    <source>
        <dbReference type="ARBA" id="ARBA00023170"/>
    </source>
</evidence>
<dbReference type="Pfam" id="PF00593">
    <property type="entry name" value="TonB_dep_Rec_b-barrel"/>
    <property type="match status" value="1"/>
</dbReference>
<keyword evidence="2 10" id="KW-0813">Transport</keyword>
<dbReference type="InterPro" id="IPR012910">
    <property type="entry name" value="Plug_dom"/>
</dbReference>
<evidence type="ECO:0000259" key="13">
    <source>
        <dbReference type="Pfam" id="PF07715"/>
    </source>
</evidence>
<dbReference type="PANTHER" id="PTHR30069:SF29">
    <property type="entry name" value="HEMOGLOBIN AND HEMOGLOBIN-HAPTOGLOBIN-BINDING PROTEIN 1-RELATED"/>
    <property type="match status" value="1"/>
</dbReference>
<evidence type="ECO:0000256" key="3">
    <source>
        <dbReference type="ARBA" id="ARBA00022452"/>
    </source>
</evidence>
<dbReference type="RefSeq" id="WP_092446289.1">
    <property type="nucleotide sequence ID" value="NZ_LT629774.1"/>
</dbReference>
<gene>
    <name evidence="14" type="ORF">SAMN04489797_1788</name>
</gene>
<dbReference type="InterPro" id="IPR037066">
    <property type="entry name" value="Plug_dom_sf"/>
</dbReference>
<sequence length="811" mass="91367">MIVSSYLKRISVPIIFIFLFLQLSTAQTITVLDAESLLPIPGVALVNKIKSKTIITDTKGEVSLSIFNANEVIFFKDFLYEEQGLTKSQIAKNKGVVYLFPKVEGLDQILISASKFEQHKRDIPQTIVNVSAKDIMLANPQTSADLLEGTGHIYIQKSQLGGGSPMIRGFSTNRLLIAVDGVRMNNAIFRGGNLQNVISIDPFAVQHTEVTLGAGSVVYGSDAIGGVMSFYTKKPQFSETDTLDFSATALTRFATANKEKTGHIDFNLGYQRWAFLTSVSYTDFDDLRMGSHGPDDYLRTEYVTQANGEDRIVANSNPQLQIPTGYNQINLMQKLRYKSSEYLDLDLGLYYSTTSDYSRYDRLIRYRDDALRSAEWNYGPQQWFMGNFQLTKRSSSFNLYDKIQTTLAFQNFKESREDRDFQSEIRSVRAESVDAISFNLDLEKSLNSKTSLFYGVEYLHNTVHSKGHDLNIETGAQEVSVTRYPDGATWQSIAAYASFKYKPNPKFVFQTGLRFNQVMAKADFTANNVFLNLPFDAAEVNTGALTGTAGITWSPSDFIQWKLNASTAFRAPNIDDIGKVFDSEPGAVVVPNKDLKAEYAYSGELGLKLQFNKHIILDVATYYTFLDEALIRRDYELNGETELVYNGELSTIQAIQNASKAWIYGFEAGLELHFSKYLQLRSQYNVIGGTEDNNGVEEPVRHVAPNFGRTHLRWKKKKVLLDAFMVYNNALSFQQLSPSETSKDYIYALDANGNPYAPAWHTFNIRTQYQYSDQLSFTASLENITDQRYRPYSSGISAAGRNFILALKYTL</sequence>
<accession>A0A1H1SWQ8</accession>
<evidence type="ECO:0000256" key="2">
    <source>
        <dbReference type="ARBA" id="ARBA00022448"/>
    </source>
</evidence>
<evidence type="ECO:0000256" key="4">
    <source>
        <dbReference type="ARBA" id="ARBA00022692"/>
    </source>
</evidence>
<keyword evidence="8 14" id="KW-0675">Receptor</keyword>
<keyword evidence="6 11" id="KW-0798">TonB box</keyword>
<keyword evidence="15" id="KW-1185">Reference proteome</keyword>
<evidence type="ECO:0000256" key="6">
    <source>
        <dbReference type="ARBA" id="ARBA00023077"/>
    </source>
</evidence>
<evidence type="ECO:0000256" key="5">
    <source>
        <dbReference type="ARBA" id="ARBA00022729"/>
    </source>
</evidence>
<dbReference type="Pfam" id="PF07715">
    <property type="entry name" value="Plug"/>
    <property type="match status" value="1"/>
</dbReference>
<name>A0A1H1SWQ8_9FLAO</name>
<dbReference type="InterPro" id="IPR036942">
    <property type="entry name" value="Beta-barrel_TonB_sf"/>
</dbReference>
<protein>
    <submittedName>
        <fullName evidence="14">Hemoglobin/transferrin/lactoferrin receptor protein</fullName>
    </submittedName>
</protein>
<dbReference type="Gene3D" id="2.40.170.20">
    <property type="entry name" value="TonB-dependent receptor, beta-barrel domain"/>
    <property type="match status" value="1"/>
</dbReference>
<feature type="domain" description="TonB-dependent receptor plug" evidence="13">
    <location>
        <begin position="120"/>
        <end position="227"/>
    </location>
</feature>